<comment type="subcellular location">
    <subcellularLocation>
        <location evidence="1">Membrane</location>
        <topology evidence="1">Multi-pass membrane protein</topology>
    </subcellularLocation>
</comment>
<feature type="transmembrane region" description="Helical" evidence="7">
    <location>
        <begin position="152"/>
        <end position="173"/>
    </location>
</feature>
<feature type="transmembrane region" description="Helical" evidence="7">
    <location>
        <begin position="185"/>
        <end position="207"/>
    </location>
</feature>
<dbReference type="NCBIfam" id="TIGR00813">
    <property type="entry name" value="sss"/>
    <property type="match status" value="1"/>
</dbReference>
<evidence type="ECO:0000256" key="5">
    <source>
        <dbReference type="ARBA" id="ARBA00023136"/>
    </source>
</evidence>
<keyword evidence="3 7" id="KW-0812">Transmembrane</keyword>
<dbReference type="PANTHER" id="PTHR11819:SF195">
    <property type="entry name" value="SODIUM_GLUCOSE COTRANSPORTER 4"/>
    <property type="match status" value="1"/>
</dbReference>
<reference evidence="8 9" key="1">
    <citation type="submission" date="2023-09" db="EMBL/GenBank/DDBJ databases">
        <authorList>
            <person name="Rey-Velasco X."/>
        </authorList>
    </citation>
    <scope>NUCLEOTIDE SEQUENCE [LARGE SCALE GENOMIC DNA]</scope>
    <source>
        <strain evidence="8 9">F394</strain>
    </source>
</reference>
<dbReference type="InterPro" id="IPR001734">
    <property type="entry name" value="Na/solute_symporter"/>
</dbReference>
<comment type="caution">
    <text evidence="8">The sequence shown here is derived from an EMBL/GenBank/DDBJ whole genome shotgun (WGS) entry which is preliminary data.</text>
</comment>
<dbReference type="Proteomes" id="UP001267426">
    <property type="component" value="Unassembled WGS sequence"/>
</dbReference>
<dbReference type="InterPro" id="IPR038377">
    <property type="entry name" value="Na/Glc_symporter_sf"/>
</dbReference>
<feature type="transmembrane region" description="Helical" evidence="7">
    <location>
        <begin position="343"/>
        <end position="369"/>
    </location>
</feature>
<dbReference type="Gene3D" id="1.20.1730.10">
    <property type="entry name" value="Sodium/glucose cotransporter"/>
    <property type="match status" value="1"/>
</dbReference>
<gene>
    <name evidence="8" type="ORF">RM540_06890</name>
</gene>
<dbReference type="RefSeq" id="WP_311662818.1">
    <property type="nucleotide sequence ID" value="NZ_JAVRHT010000013.1"/>
</dbReference>
<dbReference type="InterPro" id="IPR018212">
    <property type="entry name" value="Na/solute_symporter_CS"/>
</dbReference>
<evidence type="ECO:0000256" key="6">
    <source>
        <dbReference type="RuleBase" id="RU362091"/>
    </source>
</evidence>
<feature type="transmembrane region" description="Helical" evidence="7">
    <location>
        <begin position="123"/>
        <end position="146"/>
    </location>
</feature>
<dbReference type="PROSITE" id="PS00456">
    <property type="entry name" value="NA_SOLUT_SYMP_1"/>
    <property type="match status" value="1"/>
</dbReference>
<name>A0ABU3BQD7_9BACT</name>
<organism evidence="8 9">
    <name type="scientific">Rubrivirga litoralis</name>
    <dbReference type="NCBI Taxonomy" id="3075598"/>
    <lineage>
        <taxon>Bacteria</taxon>
        <taxon>Pseudomonadati</taxon>
        <taxon>Rhodothermota</taxon>
        <taxon>Rhodothermia</taxon>
        <taxon>Rhodothermales</taxon>
        <taxon>Rubricoccaceae</taxon>
        <taxon>Rubrivirga</taxon>
    </lineage>
</organism>
<feature type="transmembrane region" description="Helical" evidence="7">
    <location>
        <begin position="445"/>
        <end position="467"/>
    </location>
</feature>
<evidence type="ECO:0000313" key="8">
    <source>
        <dbReference type="EMBL" id="MDT0631475.1"/>
    </source>
</evidence>
<feature type="transmembrane region" description="Helical" evidence="7">
    <location>
        <begin position="251"/>
        <end position="272"/>
    </location>
</feature>
<sequence>MDFATIDYVVFGAYAALIIGVGLWVSREKEGRTKDSADYFLAGKSLPWWAIGASLIASNISAEQFIGMSGSGFRLGLAIASYEWMAAITLLVIAWFFLPIYLEKGIFTMPQFLEERYDGRVRTLLAVFWLLVYVFVNLTAVLYLGALAMEGIMGVPLFWGIAGLAIFATVYSIYGGLEAVAWTDVVQVVVLLGGGLLTTVLALDAYADGGGAAAGLSKLVSDLPSRFDMILGPGELLYQDDAGVTQDAYQLLPGLGVLLGGMWVANLFYWGCNQYIIQRALAAKSLKEAQRGLAFAAGLKLVLPLVVVIPGIVAFGLDAPIDKADQAYPWLLGTYIGPGLKGLAFAALAAAIVSSLASMMNSTATIFTIDLYKSRNPGASETRLVTIGRLVSLVAITIAALVAYPLLGAIDQAFQYIQEYTGFISPGVLAVFVMGLFWRKATANAALVTAVLSIPLSALAKVLLPSIPFLNRMGYVFLVSVALIVVISLLEAKGKDSPKAIRIAGVKLASDPVFLTATFGILGVTAALYAVFW</sequence>
<evidence type="ECO:0000313" key="9">
    <source>
        <dbReference type="Proteomes" id="UP001267426"/>
    </source>
</evidence>
<evidence type="ECO:0000256" key="1">
    <source>
        <dbReference type="ARBA" id="ARBA00004141"/>
    </source>
</evidence>
<feature type="transmembrane region" description="Helical" evidence="7">
    <location>
        <begin position="82"/>
        <end position="102"/>
    </location>
</feature>
<dbReference type="PROSITE" id="PS50283">
    <property type="entry name" value="NA_SOLUT_SYMP_3"/>
    <property type="match status" value="1"/>
</dbReference>
<dbReference type="Pfam" id="PF00474">
    <property type="entry name" value="SSF"/>
    <property type="match status" value="1"/>
</dbReference>
<feature type="transmembrane region" description="Helical" evidence="7">
    <location>
        <begin position="6"/>
        <end position="25"/>
    </location>
</feature>
<dbReference type="EMBL" id="JAVRHT010000013">
    <property type="protein sequence ID" value="MDT0631475.1"/>
    <property type="molecule type" value="Genomic_DNA"/>
</dbReference>
<feature type="transmembrane region" description="Helical" evidence="7">
    <location>
        <begin position="513"/>
        <end position="532"/>
    </location>
</feature>
<proteinExistence type="inferred from homology"/>
<comment type="similarity">
    <text evidence="2 6">Belongs to the sodium:solute symporter (SSF) (TC 2.A.21) family.</text>
</comment>
<keyword evidence="4 7" id="KW-1133">Transmembrane helix</keyword>
<accession>A0ABU3BQD7</accession>
<evidence type="ECO:0000256" key="7">
    <source>
        <dbReference type="SAM" id="Phobius"/>
    </source>
</evidence>
<feature type="transmembrane region" description="Helical" evidence="7">
    <location>
        <begin position="420"/>
        <end position="438"/>
    </location>
</feature>
<evidence type="ECO:0000256" key="4">
    <source>
        <dbReference type="ARBA" id="ARBA00022989"/>
    </source>
</evidence>
<feature type="transmembrane region" description="Helical" evidence="7">
    <location>
        <begin position="46"/>
        <end position="62"/>
    </location>
</feature>
<keyword evidence="9" id="KW-1185">Reference proteome</keyword>
<feature type="transmembrane region" description="Helical" evidence="7">
    <location>
        <begin position="473"/>
        <end position="492"/>
    </location>
</feature>
<evidence type="ECO:0000256" key="2">
    <source>
        <dbReference type="ARBA" id="ARBA00006434"/>
    </source>
</evidence>
<feature type="transmembrane region" description="Helical" evidence="7">
    <location>
        <begin position="293"/>
        <end position="317"/>
    </location>
</feature>
<protein>
    <submittedName>
        <fullName evidence="8">Sodium/solute symporter</fullName>
    </submittedName>
</protein>
<feature type="transmembrane region" description="Helical" evidence="7">
    <location>
        <begin position="390"/>
        <end position="408"/>
    </location>
</feature>
<evidence type="ECO:0000256" key="3">
    <source>
        <dbReference type="ARBA" id="ARBA00022692"/>
    </source>
</evidence>
<keyword evidence="5 7" id="KW-0472">Membrane</keyword>
<dbReference type="PANTHER" id="PTHR11819">
    <property type="entry name" value="SOLUTE CARRIER FAMILY 5"/>
    <property type="match status" value="1"/>
</dbReference>